<accession>A0ABU2BT26</accession>
<evidence type="ECO:0000313" key="7">
    <source>
        <dbReference type="Proteomes" id="UP001183648"/>
    </source>
</evidence>
<protein>
    <submittedName>
        <fullName evidence="6">Ribose transport system substrate-binding protein</fullName>
    </submittedName>
</protein>
<dbReference type="PANTHER" id="PTHR46847">
    <property type="entry name" value="D-ALLOSE-BINDING PERIPLASMIC PROTEIN-RELATED"/>
    <property type="match status" value="1"/>
</dbReference>
<organism evidence="6 7">
    <name type="scientific">Nocardioides marmoribigeumensis</name>
    <dbReference type="NCBI Taxonomy" id="433649"/>
    <lineage>
        <taxon>Bacteria</taxon>
        <taxon>Bacillati</taxon>
        <taxon>Actinomycetota</taxon>
        <taxon>Actinomycetes</taxon>
        <taxon>Propionibacteriales</taxon>
        <taxon>Nocardioidaceae</taxon>
        <taxon>Nocardioides</taxon>
    </lineage>
</organism>
<dbReference type="PROSITE" id="PS51257">
    <property type="entry name" value="PROKAR_LIPOPROTEIN"/>
    <property type="match status" value="1"/>
</dbReference>
<evidence type="ECO:0000256" key="2">
    <source>
        <dbReference type="ARBA" id="ARBA00007639"/>
    </source>
</evidence>
<dbReference type="CDD" id="cd01536">
    <property type="entry name" value="PBP1_ABC_sugar_binding-like"/>
    <property type="match status" value="1"/>
</dbReference>
<sequence length="378" mass="40389">MSLTKSRRRTLAAAVAASTVLALTSACSTTSSGGAAGKPIDKKDLVIVASVINTTNPYFASNIEGAKLLGKKLDIPVKIVDSEGSSQKEISKIQAILAQGKKAIVFVNTVASSDVPPIINSCKQAGAYCTIWWNKPDDYEPWDQGNNFVAFQKHGGVDSGRCTASTLAEAIGTGGILALGGVQDSTTSQTRVAGLKDELKKYPNVDLLEVRPANWDPQLAFQETQSAIAKYGDKIKGIWAADDGMIIGAKEAVDKSELKGKVKFSSDGLYPPVIDVMKQKDNPIVGETFHRGYMASSIGLYTAYLAATGKIDPSKLPHEKRDSLFKISCVTPENLADYTKYDTQAYKDQFIDGLIKNGPWDAQPVPLVGGGPEKLPNS</sequence>
<dbReference type="PROSITE" id="PS51318">
    <property type="entry name" value="TAT"/>
    <property type="match status" value="1"/>
</dbReference>
<evidence type="ECO:0000256" key="3">
    <source>
        <dbReference type="ARBA" id="ARBA00022729"/>
    </source>
</evidence>
<dbReference type="PANTHER" id="PTHR46847:SF1">
    <property type="entry name" value="D-ALLOSE-BINDING PERIPLASMIC PROTEIN-RELATED"/>
    <property type="match status" value="1"/>
</dbReference>
<dbReference type="InterPro" id="IPR006311">
    <property type="entry name" value="TAT_signal"/>
</dbReference>
<feature type="signal peptide" evidence="4">
    <location>
        <begin position="1"/>
        <end position="22"/>
    </location>
</feature>
<feature type="domain" description="Periplasmic binding protein" evidence="5">
    <location>
        <begin position="49"/>
        <end position="304"/>
    </location>
</feature>
<dbReference type="Proteomes" id="UP001183648">
    <property type="component" value="Unassembled WGS sequence"/>
</dbReference>
<evidence type="ECO:0000256" key="1">
    <source>
        <dbReference type="ARBA" id="ARBA00004196"/>
    </source>
</evidence>
<reference evidence="6 7" key="1">
    <citation type="submission" date="2023-07" db="EMBL/GenBank/DDBJ databases">
        <title>Sequencing the genomes of 1000 actinobacteria strains.</title>
        <authorList>
            <person name="Klenk H.-P."/>
        </authorList>
    </citation>
    <scope>NUCLEOTIDE SEQUENCE [LARGE SCALE GENOMIC DNA]</scope>
    <source>
        <strain evidence="6 7">DSM 19426</strain>
    </source>
</reference>
<evidence type="ECO:0000259" key="5">
    <source>
        <dbReference type="Pfam" id="PF13407"/>
    </source>
</evidence>
<gene>
    <name evidence="6" type="ORF">J2S63_001345</name>
</gene>
<name>A0ABU2BT26_9ACTN</name>
<keyword evidence="3 4" id="KW-0732">Signal</keyword>
<dbReference type="EMBL" id="JAVDYG010000001">
    <property type="protein sequence ID" value="MDR7361792.1"/>
    <property type="molecule type" value="Genomic_DNA"/>
</dbReference>
<comment type="similarity">
    <text evidence="2">Belongs to the bacterial solute-binding protein 2 family.</text>
</comment>
<dbReference type="Gene3D" id="3.40.50.2300">
    <property type="match status" value="2"/>
</dbReference>
<comment type="subcellular location">
    <subcellularLocation>
        <location evidence="1">Cell envelope</location>
    </subcellularLocation>
</comment>
<dbReference type="Pfam" id="PF13407">
    <property type="entry name" value="Peripla_BP_4"/>
    <property type="match status" value="1"/>
</dbReference>
<proteinExistence type="inferred from homology"/>
<keyword evidence="7" id="KW-1185">Reference proteome</keyword>
<evidence type="ECO:0000256" key="4">
    <source>
        <dbReference type="SAM" id="SignalP"/>
    </source>
</evidence>
<dbReference type="RefSeq" id="WP_310300286.1">
    <property type="nucleotide sequence ID" value="NZ_BAAAPS010000001.1"/>
</dbReference>
<evidence type="ECO:0000313" key="6">
    <source>
        <dbReference type="EMBL" id="MDR7361792.1"/>
    </source>
</evidence>
<dbReference type="InterPro" id="IPR028082">
    <property type="entry name" value="Peripla_BP_I"/>
</dbReference>
<comment type="caution">
    <text evidence="6">The sequence shown here is derived from an EMBL/GenBank/DDBJ whole genome shotgun (WGS) entry which is preliminary data.</text>
</comment>
<feature type="chain" id="PRO_5047218872" evidence="4">
    <location>
        <begin position="23"/>
        <end position="378"/>
    </location>
</feature>
<dbReference type="InterPro" id="IPR025997">
    <property type="entry name" value="SBP_2_dom"/>
</dbReference>
<dbReference type="SUPFAM" id="SSF53822">
    <property type="entry name" value="Periplasmic binding protein-like I"/>
    <property type="match status" value="1"/>
</dbReference>